<keyword evidence="1" id="KW-0472">Membrane</keyword>
<evidence type="ECO:0000256" key="1">
    <source>
        <dbReference type="SAM" id="Phobius"/>
    </source>
</evidence>
<keyword evidence="1" id="KW-0812">Transmembrane</keyword>
<protein>
    <submittedName>
        <fullName evidence="2">Uncharacterized protein</fullName>
    </submittedName>
</protein>
<dbReference type="AlphaFoldDB" id="A0A7R9CY98"/>
<name>A0A7R9CY98_TIMCR</name>
<gene>
    <name evidence="2" type="ORF">TCEB3V08_LOCUS7577</name>
</gene>
<organism evidence="2">
    <name type="scientific">Timema cristinae</name>
    <name type="common">Walking stick</name>
    <dbReference type="NCBI Taxonomy" id="61476"/>
    <lineage>
        <taxon>Eukaryota</taxon>
        <taxon>Metazoa</taxon>
        <taxon>Ecdysozoa</taxon>
        <taxon>Arthropoda</taxon>
        <taxon>Hexapoda</taxon>
        <taxon>Insecta</taxon>
        <taxon>Pterygota</taxon>
        <taxon>Neoptera</taxon>
        <taxon>Polyneoptera</taxon>
        <taxon>Phasmatodea</taxon>
        <taxon>Timematodea</taxon>
        <taxon>Timematoidea</taxon>
        <taxon>Timematidae</taxon>
        <taxon>Timema</taxon>
    </lineage>
</organism>
<sequence>MAWASFQCENGSFHSGLGYSYSGYSYSGYSYSSAMVDSGAGTFRRRRSREMGTGSSNGSWRVEVSLTLTSSKRRESWIVIGEDHTAVRTKRSSSHGIELGCRTLLVQHPLAHASLLDPYLHQRTPDCSTTCNILKQKHCNGALVNTRDADYVNKCSLYLTVPPSSPTLSYVRMRTTIKHHVPGTVKRTVPYKDDTLVTETSGRFLEGMSSDYKPYEIIRPFLSSSTLKDNEIIHSRPSSSIPKDNAIVTNTVFTNRKMWKELGVNGTLGEEKNFFLHLYDDTRKIFVIFLMLKYVRNRLASDVSSGLKPWTFVQSYFLWIIVAHLFIEFISPILEDFCESLAVSHGVEVIGPRSYVYSRYQPENPVLRRLLVAVSVTKAYQFVLLIWLTVLLTSAFSLLYLIRSYGVRSLHQKTDKAGQDTTSQHPEIVSVVSSQMGERLQIS</sequence>
<proteinExistence type="predicted"/>
<evidence type="ECO:0000313" key="2">
    <source>
        <dbReference type="EMBL" id="CAD7404605.1"/>
    </source>
</evidence>
<reference evidence="2" key="1">
    <citation type="submission" date="2020-11" db="EMBL/GenBank/DDBJ databases">
        <authorList>
            <person name="Tran Van P."/>
        </authorList>
    </citation>
    <scope>NUCLEOTIDE SEQUENCE</scope>
</reference>
<keyword evidence="1" id="KW-1133">Transmembrane helix</keyword>
<accession>A0A7R9CY98</accession>
<feature type="transmembrane region" description="Helical" evidence="1">
    <location>
        <begin position="379"/>
        <end position="402"/>
    </location>
</feature>
<dbReference type="EMBL" id="OC319210">
    <property type="protein sequence ID" value="CAD7404605.1"/>
    <property type="molecule type" value="Genomic_DNA"/>
</dbReference>